<dbReference type="Pfam" id="PF04402">
    <property type="entry name" value="SIMPL"/>
    <property type="match status" value="1"/>
</dbReference>
<dbReference type="Gene3D" id="3.30.70.2970">
    <property type="entry name" value="Protein of unknown function (DUF541), domain 2"/>
    <property type="match status" value="1"/>
</dbReference>
<dbReference type="EMBL" id="FNBK01000007">
    <property type="protein sequence ID" value="SDF57973.1"/>
    <property type="molecule type" value="Genomic_DNA"/>
</dbReference>
<dbReference type="InterPro" id="IPR007497">
    <property type="entry name" value="SIMPL/DUF541"/>
</dbReference>
<evidence type="ECO:0000256" key="1">
    <source>
        <dbReference type="SAM" id="MobiDB-lite"/>
    </source>
</evidence>
<proteinExistence type="predicted"/>
<organism evidence="2 3">
    <name type="scientific">Halorientalis regularis</name>
    <dbReference type="NCBI Taxonomy" id="660518"/>
    <lineage>
        <taxon>Archaea</taxon>
        <taxon>Methanobacteriati</taxon>
        <taxon>Methanobacteriota</taxon>
        <taxon>Stenosarchaea group</taxon>
        <taxon>Halobacteria</taxon>
        <taxon>Halobacteriales</taxon>
        <taxon>Haloarculaceae</taxon>
        <taxon>Halorientalis</taxon>
    </lineage>
</organism>
<dbReference type="RefSeq" id="WP_092691832.1">
    <property type="nucleotide sequence ID" value="NZ_FNBK01000007.1"/>
</dbReference>
<evidence type="ECO:0008006" key="4">
    <source>
        <dbReference type="Google" id="ProtNLM"/>
    </source>
</evidence>
<accession>A0A1G7M891</accession>
<name>A0A1G7M891_9EURY</name>
<dbReference type="STRING" id="660518.SAMN05216218_107172"/>
<evidence type="ECO:0000313" key="3">
    <source>
        <dbReference type="Proteomes" id="UP000199076"/>
    </source>
</evidence>
<evidence type="ECO:0000313" key="2">
    <source>
        <dbReference type="EMBL" id="SDF57973.1"/>
    </source>
</evidence>
<dbReference type="AlphaFoldDB" id="A0A1G7M891"/>
<feature type="region of interest" description="Disordered" evidence="1">
    <location>
        <begin position="30"/>
        <end position="54"/>
    </location>
</feature>
<dbReference type="PANTHER" id="PTHR34387">
    <property type="entry name" value="SLR1258 PROTEIN"/>
    <property type="match status" value="1"/>
</dbReference>
<dbReference type="PANTHER" id="PTHR34387:SF2">
    <property type="entry name" value="SLR1258 PROTEIN"/>
    <property type="match status" value="1"/>
</dbReference>
<reference evidence="3" key="1">
    <citation type="submission" date="2016-10" db="EMBL/GenBank/DDBJ databases">
        <authorList>
            <person name="Varghese N."/>
            <person name="Submissions S."/>
        </authorList>
    </citation>
    <scope>NUCLEOTIDE SEQUENCE [LARGE SCALE GENOMIC DNA]</scope>
    <source>
        <strain evidence="3">IBRC-M 10760</strain>
    </source>
</reference>
<feature type="region of interest" description="Disordered" evidence="1">
    <location>
        <begin position="102"/>
        <end position="126"/>
    </location>
</feature>
<dbReference type="Gene3D" id="3.30.110.170">
    <property type="entry name" value="Protein of unknown function (DUF541), domain 1"/>
    <property type="match status" value="1"/>
</dbReference>
<sequence>MRKTIALALAAAVVLTVGAAGTVLAMGGTGSQPAQTTADTGGQTITVSGDGSASAQPDQAVLRFAVTAEGDDPAAIRSELASGASDLRTALSEAGVADDAIETTGYSIEEPLRRVPPGRDGGETGPELRGVHVFEVTLSDTDRAGAVVDAAAGAGAAVQSVQFTLAADTREDLRNQALENAMDNARSQADTLASAGGLSVTGVASIDATGTNYRPVAYDAERAQAASGGTTIETGDVSVETSVRVVYEASGQ</sequence>
<dbReference type="InterPro" id="IPR052022">
    <property type="entry name" value="26kDa_periplasmic_antigen"/>
</dbReference>
<gene>
    <name evidence="2" type="ORF">SAMN05216218_107172</name>
</gene>
<dbReference type="OrthoDB" id="12132at2157"/>
<dbReference type="Proteomes" id="UP000199076">
    <property type="component" value="Unassembled WGS sequence"/>
</dbReference>
<keyword evidence="3" id="KW-1185">Reference proteome</keyword>
<feature type="compositionally biased region" description="Polar residues" evidence="1">
    <location>
        <begin position="31"/>
        <end position="54"/>
    </location>
</feature>
<protein>
    <recommendedName>
        <fullName evidence="4">SIMPL domain-containing protein</fullName>
    </recommendedName>
</protein>
<dbReference type="GO" id="GO:0006974">
    <property type="term" value="P:DNA damage response"/>
    <property type="evidence" value="ECO:0007669"/>
    <property type="project" value="TreeGrafter"/>
</dbReference>